<name>A0ABQ8S8V9_PERAM</name>
<feature type="region of interest" description="Disordered" evidence="2">
    <location>
        <begin position="55"/>
        <end position="78"/>
    </location>
</feature>
<evidence type="ECO:0000313" key="3">
    <source>
        <dbReference type="EMBL" id="KAJ4430509.1"/>
    </source>
</evidence>
<evidence type="ECO:0000256" key="1">
    <source>
        <dbReference type="ARBA" id="ARBA00038125"/>
    </source>
</evidence>
<organism evidence="3 4">
    <name type="scientific">Periplaneta americana</name>
    <name type="common">American cockroach</name>
    <name type="synonym">Blatta americana</name>
    <dbReference type="NCBI Taxonomy" id="6978"/>
    <lineage>
        <taxon>Eukaryota</taxon>
        <taxon>Metazoa</taxon>
        <taxon>Ecdysozoa</taxon>
        <taxon>Arthropoda</taxon>
        <taxon>Hexapoda</taxon>
        <taxon>Insecta</taxon>
        <taxon>Pterygota</taxon>
        <taxon>Neoptera</taxon>
        <taxon>Polyneoptera</taxon>
        <taxon>Dictyoptera</taxon>
        <taxon>Blattodea</taxon>
        <taxon>Blattoidea</taxon>
        <taxon>Blattidae</taxon>
        <taxon>Blattinae</taxon>
        <taxon>Periplaneta</taxon>
    </lineage>
</organism>
<protein>
    <recommendedName>
        <fullName evidence="5">WH2 domain-containing protein</fullName>
    </recommendedName>
</protein>
<reference evidence="3 4" key="1">
    <citation type="journal article" date="2022" name="Allergy">
        <title>Genome assembly and annotation of Periplaneta americana reveal a comprehensive cockroach allergen profile.</title>
        <authorList>
            <person name="Wang L."/>
            <person name="Xiong Q."/>
            <person name="Saelim N."/>
            <person name="Wang L."/>
            <person name="Nong W."/>
            <person name="Wan A.T."/>
            <person name="Shi M."/>
            <person name="Liu X."/>
            <person name="Cao Q."/>
            <person name="Hui J.H.L."/>
            <person name="Sookrung N."/>
            <person name="Leung T.F."/>
            <person name="Tungtrongchitr A."/>
            <person name="Tsui S.K.W."/>
        </authorList>
    </citation>
    <scope>NUCLEOTIDE SEQUENCE [LARGE SCALE GENOMIC DNA]</scope>
    <source>
        <strain evidence="3">PWHHKU_190912</strain>
    </source>
</reference>
<feature type="region of interest" description="Disordered" evidence="2">
    <location>
        <begin position="380"/>
        <end position="424"/>
    </location>
</feature>
<feature type="compositionally biased region" description="Low complexity" evidence="2">
    <location>
        <begin position="587"/>
        <end position="605"/>
    </location>
</feature>
<dbReference type="EMBL" id="JAJSOF020000031">
    <property type="protein sequence ID" value="KAJ4430509.1"/>
    <property type="molecule type" value="Genomic_DNA"/>
</dbReference>
<evidence type="ECO:0000313" key="4">
    <source>
        <dbReference type="Proteomes" id="UP001148838"/>
    </source>
</evidence>
<sequence>MLVSRGQVMSASSGVASASDAGAKLATRPLPPPPVPPRPSKALVAEALARTRLDNVHSVDKNAKVNAVPTRKAPPPPVASVTKEISRESNKSQIVNTTPFPKERTEQTQKILNATTISKQNAVVSYNRNDHHRDDETNGNYYRCSESAALHLGKQVTQSSREDEGHRKGDFESRVSLDESRRGESEEFRNVHHKVLLANEQRQNSSPEGCSGQFPEPGNPVLISDNNAILEEIRSESLFNDLASQKRNENDFSDTHEKTEIPAVMRRFKSEERLAIEKPKEQGESSTVSHVITRPQKQETVSFPQRDEEKVTEKNESNDHRQQTVTIQEVQNYQNHHYSCTQNTIVLSGDDDEYARTTYTSTPEREENLLENLIVELRESSQQRTQYQQHNDSKKKEAATSSENGVNSSGVNKENEFDSYKKTPQSRIQHSDWFEVDNGKPVRYSSCHITLEDSHTSSDSSNTESSSSIVDISRSSSFQYADYTELNVDVNFDYRAQVITQRRPSSFKKRRNMASLQGLPPLPKSLSGINLFEGSGGNLHFSPMDQQQQKQEISTPRGMTKSGSFRQLASQTSASGGNNSGAAVRAGPSSSSGRGPTPPTSGGTPHQQMLHHQHIRSLQQNGEGPPPPITPRVRKPTGLDAQLAILRKEMVSEKYS</sequence>
<feature type="compositionally biased region" description="Basic and acidic residues" evidence="2">
    <location>
        <begin position="305"/>
        <end position="322"/>
    </location>
</feature>
<evidence type="ECO:0008006" key="5">
    <source>
        <dbReference type="Google" id="ProtNLM"/>
    </source>
</evidence>
<comment type="similarity">
    <text evidence="1">Belongs to the FAM89 family.</text>
</comment>
<comment type="caution">
    <text evidence="3">The sequence shown here is derived from an EMBL/GenBank/DDBJ whole genome shotgun (WGS) entry which is preliminary data.</text>
</comment>
<dbReference type="Proteomes" id="UP001148838">
    <property type="component" value="Unassembled WGS sequence"/>
</dbReference>
<dbReference type="PANTHER" id="PTHR46949:SF1">
    <property type="entry name" value="AT07979P2"/>
    <property type="match status" value="1"/>
</dbReference>
<feature type="compositionally biased region" description="Polar residues" evidence="2">
    <location>
        <begin position="561"/>
        <end position="581"/>
    </location>
</feature>
<feature type="region of interest" description="Disordered" evidence="2">
    <location>
        <begin position="537"/>
        <end position="639"/>
    </location>
</feature>
<feature type="region of interest" description="Disordered" evidence="2">
    <location>
        <begin position="1"/>
        <end position="40"/>
    </location>
</feature>
<feature type="compositionally biased region" description="Polar residues" evidence="2">
    <location>
        <begin position="544"/>
        <end position="554"/>
    </location>
</feature>
<feature type="region of interest" description="Disordered" evidence="2">
    <location>
        <begin position="275"/>
        <end position="323"/>
    </location>
</feature>
<proteinExistence type="inferred from homology"/>
<dbReference type="PANTHER" id="PTHR46949">
    <property type="entry name" value="LEUCINE REPEAT ADAPTER PROTEIN 25"/>
    <property type="match status" value="1"/>
</dbReference>
<accession>A0ABQ8S8V9</accession>
<evidence type="ECO:0000256" key="2">
    <source>
        <dbReference type="SAM" id="MobiDB-lite"/>
    </source>
</evidence>
<feature type="compositionally biased region" description="Low complexity" evidence="2">
    <location>
        <begin position="401"/>
        <end position="412"/>
    </location>
</feature>
<feature type="compositionally biased region" description="Basic and acidic residues" evidence="2">
    <location>
        <begin position="160"/>
        <end position="188"/>
    </location>
</feature>
<keyword evidence="4" id="KW-1185">Reference proteome</keyword>
<feature type="region of interest" description="Disordered" evidence="2">
    <location>
        <begin position="153"/>
        <end position="188"/>
    </location>
</feature>
<gene>
    <name evidence="3" type="ORF">ANN_19097</name>
</gene>
<feature type="compositionally biased region" description="Low complexity" evidence="2">
    <location>
        <begin position="10"/>
        <end position="23"/>
    </location>
</feature>
<feature type="compositionally biased region" description="Pro residues" evidence="2">
    <location>
        <begin position="29"/>
        <end position="39"/>
    </location>
</feature>